<dbReference type="AlphaFoldDB" id="E4YSA1"/>
<gene>
    <name evidence="1" type="ORF">GSOID_T00032272001</name>
</gene>
<organism evidence="1">
    <name type="scientific">Oikopleura dioica</name>
    <name type="common">Tunicate</name>
    <dbReference type="NCBI Taxonomy" id="34765"/>
    <lineage>
        <taxon>Eukaryota</taxon>
        <taxon>Metazoa</taxon>
        <taxon>Chordata</taxon>
        <taxon>Tunicata</taxon>
        <taxon>Appendicularia</taxon>
        <taxon>Copelata</taxon>
        <taxon>Oikopleuridae</taxon>
        <taxon>Oikopleura</taxon>
    </lineage>
</organism>
<sequence length="74" mass="8453">GAPNITRRARQAHRAKEFMAGGDVPINHFERFSWSTGELYEKKSEKTTCELEKLCLRMSPGDLKTVVLEGDWNN</sequence>
<feature type="non-terminal residue" evidence="1">
    <location>
        <position position="1"/>
    </location>
</feature>
<dbReference type="EMBL" id="FN655191">
    <property type="protein sequence ID" value="CBY38340.1"/>
    <property type="molecule type" value="Genomic_DNA"/>
</dbReference>
<dbReference type="Proteomes" id="UP000011014">
    <property type="component" value="Unassembled WGS sequence"/>
</dbReference>
<accession>E4YSA1</accession>
<protein>
    <submittedName>
        <fullName evidence="1">Uncharacterized protein</fullName>
    </submittedName>
</protein>
<name>E4YSA1_OIKDI</name>
<proteinExistence type="predicted"/>
<evidence type="ECO:0000313" key="1">
    <source>
        <dbReference type="EMBL" id="CBY38340.1"/>
    </source>
</evidence>
<reference evidence="1" key="1">
    <citation type="journal article" date="2010" name="Science">
        <title>Plasticity of animal genome architecture unmasked by rapid evolution of a pelagic tunicate.</title>
        <authorList>
            <person name="Denoeud F."/>
            <person name="Henriet S."/>
            <person name="Mungpakdee S."/>
            <person name="Aury J.M."/>
            <person name="Da Silva C."/>
            <person name="Brinkmann H."/>
            <person name="Mikhaleva J."/>
            <person name="Olsen L.C."/>
            <person name="Jubin C."/>
            <person name="Canestro C."/>
            <person name="Bouquet J.M."/>
            <person name="Danks G."/>
            <person name="Poulain J."/>
            <person name="Campsteijn C."/>
            <person name="Adamski M."/>
            <person name="Cross I."/>
            <person name="Yadetie F."/>
            <person name="Muffato M."/>
            <person name="Louis A."/>
            <person name="Butcher S."/>
            <person name="Tsagkogeorga G."/>
            <person name="Konrad A."/>
            <person name="Singh S."/>
            <person name="Jensen M.F."/>
            <person name="Cong E.H."/>
            <person name="Eikeseth-Otteraa H."/>
            <person name="Noel B."/>
            <person name="Anthouard V."/>
            <person name="Porcel B.M."/>
            <person name="Kachouri-Lafond R."/>
            <person name="Nishino A."/>
            <person name="Ugolini M."/>
            <person name="Chourrout P."/>
            <person name="Nishida H."/>
            <person name="Aasland R."/>
            <person name="Huzurbazar S."/>
            <person name="Westhof E."/>
            <person name="Delsuc F."/>
            <person name="Lehrach H."/>
            <person name="Reinhardt R."/>
            <person name="Weissenbach J."/>
            <person name="Roy S.W."/>
            <person name="Artiguenave F."/>
            <person name="Postlethwait J.H."/>
            <person name="Manak J.R."/>
            <person name="Thompson E.M."/>
            <person name="Jaillon O."/>
            <person name="Du Pasquier L."/>
            <person name="Boudinot P."/>
            <person name="Liberles D.A."/>
            <person name="Volff J.N."/>
            <person name="Philippe H."/>
            <person name="Lenhard B."/>
            <person name="Roest Crollius H."/>
            <person name="Wincker P."/>
            <person name="Chourrout D."/>
        </authorList>
    </citation>
    <scope>NUCLEOTIDE SEQUENCE [LARGE SCALE GENOMIC DNA]</scope>
</reference>